<proteinExistence type="predicted"/>
<dbReference type="Proteomes" id="UP000195557">
    <property type="component" value="Unassembled WGS sequence"/>
</dbReference>
<feature type="compositionally biased region" description="Polar residues" evidence="1">
    <location>
        <begin position="41"/>
        <end position="69"/>
    </location>
</feature>
<protein>
    <submittedName>
        <fullName evidence="2">Uncharacterized protein</fullName>
    </submittedName>
</protein>
<name>A0A1Y5I3I7_OSTTA</name>
<reference evidence="2" key="1">
    <citation type="submission" date="2017-04" db="EMBL/GenBank/DDBJ databases">
        <title>Population genomics of picophytoplankton unveils novel chromosome hypervariability.</title>
        <authorList>
            <consortium name="DOE Joint Genome Institute"/>
            <person name="Blanc-Mathieu R."/>
            <person name="Krasovec M."/>
            <person name="Hebrard M."/>
            <person name="Yau S."/>
            <person name="Desgranges E."/>
            <person name="Martin J."/>
            <person name="Schackwitz W."/>
            <person name="Kuo A."/>
            <person name="Salin G."/>
            <person name="Donnadieu C."/>
            <person name="Desdevises Y."/>
            <person name="Sanchez-Ferandin S."/>
            <person name="Moreau H."/>
            <person name="Rivals E."/>
            <person name="Grigoriev I.V."/>
            <person name="Grimsley N."/>
            <person name="Eyre-Walker A."/>
            <person name="Piganeau G."/>
        </authorList>
    </citation>
    <scope>NUCLEOTIDE SEQUENCE [LARGE SCALE GENOMIC DNA]</scope>
    <source>
        <strain evidence="2">RCC 1115</strain>
    </source>
</reference>
<dbReference type="EMBL" id="KZ155826">
    <property type="protein sequence ID" value="OUS44088.1"/>
    <property type="molecule type" value="Genomic_DNA"/>
</dbReference>
<dbReference type="AlphaFoldDB" id="A0A1Y5I3I7"/>
<gene>
    <name evidence="2" type="ORF">BE221DRAFT_79590</name>
</gene>
<organism evidence="2">
    <name type="scientific">Ostreococcus tauri</name>
    <name type="common">Marine green alga</name>
    <dbReference type="NCBI Taxonomy" id="70448"/>
    <lineage>
        <taxon>Eukaryota</taxon>
        <taxon>Viridiplantae</taxon>
        <taxon>Chlorophyta</taxon>
        <taxon>Mamiellophyceae</taxon>
        <taxon>Mamiellales</taxon>
        <taxon>Bathycoccaceae</taxon>
        <taxon>Ostreococcus</taxon>
    </lineage>
</organism>
<evidence type="ECO:0000313" key="2">
    <source>
        <dbReference type="EMBL" id="OUS44088.1"/>
    </source>
</evidence>
<evidence type="ECO:0000256" key="1">
    <source>
        <dbReference type="SAM" id="MobiDB-lite"/>
    </source>
</evidence>
<feature type="region of interest" description="Disordered" evidence="1">
    <location>
        <begin position="37"/>
        <end position="76"/>
    </location>
</feature>
<accession>A0A1Y5I3I7</accession>
<sequence length="76" mass="8609">MACYQSLSPQNRRSPWNRTVHRTTQIFASLRLESRSCPRATPSSLARTPPNSKVQTWDSAPSLPTNSVPRATRSRR</sequence>